<evidence type="ECO:0000256" key="3">
    <source>
        <dbReference type="ARBA" id="ARBA00022833"/>
    </source>
</evidence>
<evidence type="ECO:0000313" key="8">
    <source>
        <dbReference type="Proteomes" id="UP000332933"/>
    </source>
</evidence>
<keyword evidence="3" id="KW-0862">Zinc</keyword>
<keyword evidence="2" id="KW-0863">Zinc-finger</keyword>
<proteinExistence type="predicted"/>
<evidence type="ECO:0000256" key="1">
    <source>
        <dbReference type="ARBA" id="ARBA00022723"/>
    </source>
</evidence>
<evidence type="ECO:0000256" key="4">
    <source>
        <dbReference type="SAM" id="MobiDB-lite"/>
    </source>
</evidence>
<name>A0A485KZZ5_9STRA</name>
<evidence type="ECO:0000313" key="6">
    <source>
        <dbReference type="EMBL" id="KAF0695240.1"/>
    </source>
</evidence>
<dbReference type="InterPro" id="IPR036443">
    <property type="entry name" value="Znf_RanBP2_sf"/>
</dbReference>
<feature type="region of interest" description="Disordered" evidence="4">
    <location>
        <begin position="266"/>
        <end position="289"/>
    </location>
</feature>
<dbReference type="Pfam" id="PF08325">
    <property type="entry name" value="WLM"/>
    <property type="match status" value="2"/>
</dbReference>
<dbReference type="EMBL" id="VJMH01005494">
    <property type="protein sequence ID" value="KAF0695240.1"/>
    <property type="molecule type" value="Genomic_DNA"/>
</dbReference>
<dbReference type="AlphaFoldDB" id="A0A485KZZ5"/>
<gene>
    <name evidence="7" type="primary">Aste57867_13932</name>
    <name evidence="6" type="ORF">As57867_013881</name>
    <name evidence="7" type="ORF">ASTE57867_13932</name>
</gene>
<dbReference type="PROSITE" id="PS01358">
    <property type="entry name" value="ZF_RANBP2_1"/>
    <property type="match status" value="1"/>
</dbReference>
<dbReference type="GO" id="GO:0006281">
    <property type="term" value="P:DNA repair"/>
    <property type="evidence" value="ECO:0007669"/>
    <property type="project" value="TreeGrafter"/>
</dbReference>
<feature type="compositionally biased region" description="Pro residues" evidence="4">
    <location>
        <begin position="271"/>
        <end position="280"/>
    </location>
</feature>
<dbReference type="SUPFAM" id="SSF90209">
    <property type="entry name" value="Ran binding protein zinc finger-like"/>
    <property type="match status" value="1"/>
</dbReference>
<sequence>MEWKIDTIQALKRQPKQDEAQRILERIAEHVLPICTKRKFKVKQLLEFFPKQSNLLGMNVNQGWKIYLRCTYTVSPRLVVTGSGIVRPAPSPTTFLPFHDILGTMLHELVHMLIGPHNASFYKLLDELTDEMENLMARDLIGMTGAVFQDAGDGQSLGGTKVLRSQLSAVRAKAAQRRQQHQAIMHSGRLGGDPIHVDSPAALRAKVLAAAEKRQRDAIACALVTSAHNADNDDDDDSLEWRCPHCTFWNAVSLAACEMCQRPLKRKLPKPPKTGPPPSPTHVIDLTQD</sequence>
<dbReference type="GO" id="GO:0008270">
    <property type="term" value="F:zinc ion binding"/>
    <property type="evidence" value="ECO:0007669"/>
    <property type="project" value="UniProtKB-KW"/>
</dbReference>
<dbReference type="GO" id="GO:0008237">
    <property type="term" value="F:metallopeptidase activity"/>
    <property type="evidence" value="ECO:0007669"/>
    <property type="project" value="TreeGrafter"/>
</dbReference>
<dbReference type="PANTHER" id="PTHR46622">
    <property type="entry name" value="DNA-DEPENDENT METALLOPROTEASE WSS1"/>
    <property type="match status" value="1"/>
</dbReference>
<dbReference type="InterPro" id="IPR001876">
    <property type="entry name" value="Znf_RanBP2"/>
</dbReference>
<evidence type="ECO:0000313" key="7">
    <source>
        <dbReference type="EMBL" id="VFT90762.1"/>
    </source>
</evidence>
<accession>A0A485KZZ5</accession>
<evidence type="ECO:0000256" key="2">
    <source>
        <dbReference type="ARBA" id="ARBA00022771"/>
    </source>
</evidence>
<reference evidence="6" key="2">
    <citation type="submission" date="2019-06" db="EMBL/GenBank/DDBJ databases">
        <title>Genomics analysis of Aphanomyces spp. identifies a new class of oomycete effector associated with host adaptation.</title>
        <authorList>
            <person name="Gaulin E."/>
        </authorList>
    </citation>
    <scope>NUCLEOTIDE SEQUENCE</scope>
    <source>
        <strain evidence="6">CBS 578.67</strain>
    </source>
</reference>
<dbReference type="Proteomes" id="UP000332933">
    <property type="component" value="Unassembled WGS sequence"/>
</dbReference>
<feature type="domain" description="WLM" evidence="5">
    <location>
        <begin position="1"/>
        <end position="180"/>
    </location>
</feature>
<dbReference type="EMBL" id="CAADRA010005515">
    <property type="protein sequence ID" value="VFT90762.1"/>
    <property type="molecule type" value="Genomic_DNA"/>
</dbReference>
<dbReference type="Gene3D" id="2.30.30.380">
    <property type="entry name" value="Zn-finger domain of Sec23/24"/>
    <property type="match status" value="1"/>
</dbReference>
<dbReference type="OrthoDB" id="261960at2759"/>
<dbReference type="GO" id="GO:0005634">
    <property type="term" value="C:nucleus"/>
    <property type="evidence" value="ECO:0007669"/>
    <property type="project" value="TreeGrafter"/>
</dbReference>
<organism evidence="7 8">
    <name type="scientific">Aphanomyces stellatus</name>
    <dbReference type="NCBI Taxonomy" id="120398"/>
    <lineage>
        <taxon>Eukaryota</taxon>
        <taxon>Sar</taxon>
        <taxon>Stramenopiles</taxon>
        <taxon>Oomycota</taxon>
        <taxon>Saprolegniomycetes</taxon>
        <taxon>Saprolegniales</taxon>
        <taxon>Verrucalvaceae</taxon>
        <taxon>Aphanomyces</taxon>
    </lineage>
</organism>
<evidence type="ECO:0000259" key="5">
    <source>
        <dbReference type="PROSITE" id="PS51397"/>
    </source>
</evidence>
<dbReference type="PANTHER" id="PTHR46622:SF1">
    <property type="entry name" value="DNA-DEPENDENT METALLOPROTEASE WSS1"/>
    <property type="match status" value="1"/>
</dbReference>
<keyword evidence="1" id="KW-0479">Metal-binding</keyword>
<dbReference type="PROSITE" id="PS51397">
    <property type="entry name" value="WLM"/>
    <property type="match status" value="1"/>
</dbReference>
<protein>
    <submittedName>
        <fullName evidence="7">Aste57867_13932 protein</fullName>
    </submittedName>
</protein>
<reference evidence="7 8" key="1">
    <citation type="submission" date="2019-03" db="EMBL/GenBank/DDBJ databases">
        <authorList>
            <person name="Gaulin E."/>
            <person name="Dumas B."/>
        </authorList>
    </citation>
    <scope>NUCLEOTIDE SEQUENCE [LARGE SCALE GENOMIC DNA]</scope>
    <source>
        <strain evidence="7">CBS 568.67</strain>
    </source>
</reference>
<keyword evidence="8" id="KW-1185">Reference proteome</keyword>
<dbReference type="InterPro" id="IPR013536">
    <property type="entry name" value="WLM_dom"/>
</dbReference>
<dbReference type="InterPro" id="IPR053000">
    <property type="entry name" value="WSS1-like_metalloprotease"/>
</dbReference>